<evidence type="ECO:0000256" key="1">
    <source>
        <dbReference type="ARBA" id="ARBA00000085"/>
    </source>
</evidence>
<evidence type="ECO:0000256" key="5">
    <source>
        <dbReference type="ARBA" id="ARBA00022679"/>
    </source>
</evidence>
<feature type="transmembrane region" description="Helical" evidence="13">
    <location>
        <begin position="161"/>
        <end position="181"/>
    </location>
</feature>
<comment type="subcellular location">
    <subcellularLocation>
        <location evidence="2">Membrane</location>
        <topology evidence="2">Multi-pass membrane protein</topology>
    </subcellularLocation>
</comment>
<keyword evidence="12 13" id="KW-0472">Membrane</keyword>
<dbReference type="EMBL" id="FPBO01000002">
    <property type="protein sequence ID" value="SFU36179.1"/>
    <property type="molecule type" value="Genomic_DNA"/>
</dbReference>
<dbReference type="InterPro" id="IPR003594">
    <property type="entry name" value="HATPase_dom"/>
</dbReference>
<dbReference type="PANTHER" id="PTHR45436">
    <property type="entry name" value="SENSOR HISTIDINE KINASE YKOH"/>
    <property type="match status" value="1"/>
</dbReference>
<evidence type="ECO:0000256" key="13">
    <source>
        <dbReference type="SAM" id="Phobius"/>
    </source>
</evidence>
<dbReference type="InterPro" id="IPR004358">
    <property type="entry name" value="Sig_transdc_His_kin-like_C"/>
</dbReference>
<evidence type="ECO:0000313" key="16">
    <source>
        <dbReference type="EMBL" id="SFU36179.1"/>
    </source>
</evidence>
<dbReference type="Gene3D" id="3.30.565.10">
    <property type="entry name" value="Histidine kinase-like ATPase, C-terminal domain"/>
    <property type="match status" value="1"/>
</dbReference>
<keyword evidence="9" id="KW-0067">ATP-binding</keyword>
<dbReference type="PANTHER" id="PTHR45436:SF14">
    <property type="entry name" value="SENSOR PROTEIN QSEC"/>
    <property type="match status" value="1"/>
</dbReference>
<keyword evidence="4" id="KW-0597">Phosphoprotein</keyword>
<evidence type="ECO:0000256" key="11">
    <source>
        <dbReference type="ARBA" id="ARBA00023012"/>
    </source>
</evidence>
<protein>
    <recommendedName>
        <fullName evidence="3">histidine kinase</fullName>
        <ecNumber evidence="3">2.7.13.3</ecNumber>
    </recommendedName>
</protein>
<keyword evidence="7" id="KW-0547">Nucleotide-binding</keyword>
<dbReference type="PROSITE" id="PS50885">
    <property type="entry name" value="HAMP"/>
    <property type="match status" value="1"/>
</dbReference>
<proteinExistence type="predicted"/>
<dbReference type="EC" id="2.7.13.3" evidence="3"/>
<accession>A0A1I7FJ16</accession>
<evidence type="ECO:0000256" key="4">
    <source>
        <dbReference type="ARBA" id="ARBA00022553"/>
    </source>
</evidence>
<evidence type="ECO:0000256" key="9">
    <source>
        <dbReference type="ARBA" id="ARBA00022840"/>
    </source>
</evidence>
<dbReference type="InterPro" id="IPR005467">
    <property type="entry name" value="His_kinase_dom"/>
</dbReference>
<evidence type="ECO:0000256" key="6">
    <source>
        <dbReference type="ARBA" id="ARBA00022692"/>
    </source>
</evidence>
<evidence type="ECO:0000256" key="2">
    <source>
        <dbReference type="ARBA" id="ARBA00004141"/>
    </source>
</evidence>
<dbReference type="GO" id="GO:0005524">
    <property type="term" value="F:ATP binding"/>
    <property type="evidence" value="ECO:0007669"/>
    <property type="project" value="UniProtKB-KW"/>
</dbReference>
<evidence type="ECO:0000313" key="17">
    <source>
        <dbReference type="Proteomes" id="UP000199391"/>
    </source>
</evidence>
<dbReference type="InterPro" id="IPR003660">
    <property type="entry name" value="HAMP_dom"/>
</dbReference>
<feature type="domain" description="HAMP" evidence="15">
    <location>
        <begin position="182"/>
        <end position="233"/>
    </location>
</feature>
<dbReference type="PRINTS" id="PR00344">
    <property type="entry name" value="BCTRLSENSOR"/>
</dbReference>
<keyword evidence="10 13" id="KW-1133">Transmembrane helix</keyword>
<evidence type="ECO:0000256" key="8">
    <source>
        <dbReference type="ARBA" id="ARBA00022777"/>
    </source>
</evidence>
<keyword evidence="6 13" id="KW-0812">Transmembrane</keyword>
<gene>
    <name evidence="16" type="ORF">SAMN05216552_100274</name>
</gene>
<dbReference type="GO" id="GO:0000155">
    <property type="term" value="F:phosphorelay sensor kinase activity"/>
    <property type="evidence" value="ECO:0007669"/>
    <property type="project" value="InterPro"/>
</dbReference>
<comment type="catalytic activity">
    <reaction evidence="1">
        <text>ATP + protein L-histidine = ADP + protein N-phospho-L-histidine.</text>
        <dbReference type="EC" id="2.7.13.3"/>
    </reaction>
</comment>
<evidence type="ECO:0000256" key="7">
    <source>
        <dbReference type="ARBA" id="ARBA00022741"/>
    </source>
</evidence>
<evidence type="ECO:0000259" key="14">
    <source>
        <dbReference type="PROSITE" id="PS50109"/>
    </source>
</evidence>
<evidence type="ECO:0000259" key="15">
    <source>
        <dbReference type="PROSITE" id="PS50885"/>
    </source>
</evidence>
<dbReference type="Gene3D" id="1.10.287.130">
    <property type="match status" value="1"/>
</dbReference>
<dbReference type="InterPro" id="IPR003661">
    <property type="entry name" value="HisK_dim/P_dom"/>
</dbReference>
<feature type="domain" description="Histidine kinase" evidence="14">
    <location>
        <begin position="241"/>
        <end position="459"/>
    </location>
</feature>
<dbReference type="CDD" id="cd00075">
    <property type="entry name" value="HATPase"/>
    <property type="match status" value="1"/>
</dbReference>
<dbReference type="CDD" id="cd00082">
    <property type="entry name" value="HisKA"/>
    <property type="match status" value="1"/>
</dbReference>
<dbReference type="Pfam" id="PF02518">
    <property type="entry name" value="HATPase_c"/>
    <property type="match status" value="1"/>
</dbReference>
<dbReference type="SUPFAM" id="SSF55874">
    <property type="entry name" value="ATPase domain of HSP90 chaperone/DNA topoisomerase II/histidine kinase"/>
    <property type="match status" value="1"/>
</dbReference>
<keyword evidence="5" id="KW-0808">Transferase</keyword>
<evidence type="ECO:0000256" key="3">
    <source>
        <dbReference type="ARBA" id="ARBA00012438"/>
    </source>
</evidence>
<dbReference type="Pfam" id="PF00512">
    <property type="entry name" value="HisKA"/>
    <property type="match status" value="1"/>
</dbReference>
<dbReference type="STRING" id="1035707.SAMN05216552_100274"/>
<dbReference type="Proteomes" id="UP000199391">
    <property type="component" value="Unassembled WGS sequence"/>
</dbReference>
<dbReference type="InterPro" id="IPR036890">
    <property type="entry name" value="HATPase_C_sf"/>
</dbReference>
<sequence>MGIKRPSLFRRLMLGFGGVIVAVSLLGMAYVVYEAKATQRSRTASENRAHTRVILSQLALLADRPDELLRAARFIEDVRGEMFRELDYHSRVRLRVWKGARLVYNSMPALPDRLPEAGGGELRGAYGWVRSVERDAASGVVVERSHEVDDEWMLSLTGINFLMSSTVFSLPLLLLPAWLIVGIGLRPLRSIADAIEQRSVSDLTALPESKYRELAPLVDAINRLMTRLSQRLEREHEFLTDAAHELKTPLAAIQINAHLLLSPAVADNPRRGAEAGVGLREGVARATHMVHQLLALERALAERDDRAMPEAELGAFVRDRLAAAAPLAVQRGIEIEFQSESECVLPMHRESMAALLDNLISNAVKYSPEEGTVSVRLAPSAGGCRLTIADQGPGIDPLLHGKVFERFYRIPGQEQSGSGLGLAIAERAAARNDAAITLAAGEDGRGLRAMVDFSMPVRS</sequence>
<name>A0A1I7FJ16_9BURK</name>
<keyword evidence="8 16" id="KW-0418">Kinase</keyword>
<dbReference type="SMART" id="SM00387">
    <property type="entry name" value="HATPase_c"/>
    <property type="match status" value="1"/>
</dbReference>
<dbReference type="SUPFAM" id="SSF47384">
    <property type="entry name" value="Homodimeric domain of signal transducing histidine kinase"/>
    <property type="match status" value="1"/>
</dbReference>
<reference evidence="17" key="1">
    <citation type="submission" date="2016-10" db="EMBL/GenBank/DDBJ databases">
        <authorList>
            <person name="Varghese N."/>
            <person name="Submissions S."/>
        </authorList>
    </citation>
    <scope>NUCLEOTIDE SEQUENCE [LARGE SCALE GENOMIC DNA]</scope>
    <source>
        <strain evidence="17">CGMCC 1.11014</strain>
    </source>
</reference>
<dbReference type="AlphaFoldDB" id="A0A1I7FJ16"/>
<evidence type="ECO:0000256" key="12">
    <source>
        <dbReference type="ARBA" id="ARBA00023136"/>
    </source>
</evidence>
<dbReference type="RefSeq" id="WP_093553171.1">
    <property type="nucleotide sequence ID" value="NZ_FPBO01000002.1"/>
</dbReference>
<dbReference type="OrthoDB" id="8583694at2"/>
<dbReference type="SMART" id="SM00388">
    <property type="entry name" value="HisKA"/>
    <property type="match status" value="1"/>
</dbReference>
<keyword evidence="11" id="KW-0902">Two-component regulatory system</keyword>
<feature type="transmembrane region" description="Helical" evidence="13">
    <location>
        <begin position="12"/>
        <end position="33"/>
    </location>
</feature>
<dbReference type="PROSITE" id="PS50109">
    <property type="entry name" value="HIS_KIN"/>
    <property type="match status" value="1"/>
</dbReference>
<organism evidence="16 17">
    <name type="scientific">Pseudoduganella namucuonensis</name>
    <dbReference type="NCBI Taxonomy" id="1035707"/>
    <lineage>
        <taxon>Bacteria</taxon>
        <taxon>Pseudomonadati</taxon>
        <taxon>Pseudomonadota</taxon>
        <taxon>Betaproteobacteria</taxon>
        <taxon>Burkholderiales</taxon>
        <taxon>Oxalobacteraceae</taxon>
        <taxon>Telluria group</taxon>
        <taxon>Pseudoduganella</taxon>
    </lineage>
</organism>
<dbReference type="InterPro" id="IPR036097">
    <property type="entry name" value="HisK_dim/P_sf"/>
</dbReference>
<dbReference type="GO" id="GO:0005886">
    <property type="term" value="C:plasma membrane"/>
    <property type="evidence" value="ECO:0007669"/>
    <property type="project" value="TreeGrafter"/>
</dbReference>
<evidence type="ECO:0000256" key="10">
    <source>
        <dbReference type="ARBA" id="ARBA00022989"/>
    </source>
</evidence>
<dbReference type="InterPro" id="IPR050428">
    <property type="entry name" value="TCS_sensor_his_kinase"/>
</dbReference>
<keyword evidence="17" id="KW-1185">Reference proteome</keyword>